<dbReference type="SMART" id="SM00347">
    <property type="entry name" value="HTH_MARR"/>
    <property type="match status" value="1"/>
</dbReference>
<dbReference type="InterPro" id="IPR000835">
    <property type="entry name" value="HTH_MarR-typ"/>
</dbReference>
<evidence type="ECO:0000313" key="2">
    <source>
        <dbReference type="EMBL" id="GAA2497683.1"/>
    </source>
</evidence>
<keyword evidence="3" id="KW-1185">Reference proteome</keyword>
<proteinExistence type="predicted"/>
<dbReference type="PANTHER" id="PTHR33164">
    <property type="entry name" value="TRANSCRIPTIONAL REGULATOR, MARR FAMILY"/>
    <property type="match status" value="1"/>
</dbReference>
<gene>
    <name evidence="2" type="ORF">GCM10010393_32260</name>
</gene>
<protein>
    <recommendedName>
        <fullName evidence="1">HTH marR-type domain-containing protein</fullName>
    </recommendedName>
</protein>
<reference evidence="3" key="1">
    <citation type="journal article" date="2019" name="Int. J. Syst. Evol. Microbiol.">
        <title>The Global Catalogue of Microorganisms (GCM) 10K type strain sequencing project: providing services to taxonomists for standard genome sequencing and annotation.</title>
        <authorList>
            <consortium name="The Broad Institute Genomics Platform"/>
            <consortium name="The Broad Institute Genome Sequencing Center for Infectious Disease"/>
            <person name="Wu L."/>
            <person name="Ma J."/>
        </authorList>
    </citation>
    <scope>NUCLEOTIDE SEQUENCE [LARGE SCALE GENOMIC DNA]</scope>
    <source>
        <strain evidence="3">JCM 5062</strain>
    </source>
</reference>
<dbReference type="InterPro" id="IPR036388">
    <property type="entry name" value="WH-like_DNA-bd_sf"/>
</dbReference>
<dbReference type="InterPro" id="IPR036390">
    <property type="entry name" value="WH_DNA-bd_sf"/>
</dbReference>
<organism evidence="2 3">
    <name type="scientific">Streptomyces gobitricini</name>
    <dbReference type="NCBI Taxonomy" id="68211"/>
    <lineage>
        <taxon>Bacteria</taxon>
        <taxon>Bacillati</taxon>
        <taxon>Actinomycetota</taxon>
        <taxon>Actinomycetes</taxon>
        <taxon>Kitasatosporales</taxon>
        <taxon>Streptomycetaceae</taxon>
        <taxon>Streptomyces</taxon>
    </lineage>
</organism>
<feature type="domain" description="HTH marR-type" evidence="1">
    <location>
        <begin position="28"/>
        <end position="127"/>
    </location>
</feature>
<dbReference type="SUPFAM" id="SSF46785">
    <property type="entry name" value="Winged helix' DNA-binding domain"/>
    <property type="match status" value="1"/>
</dbReference>
<dbReference type="RefSeq" id="WP_344361520.1">
    <property type="nucleotide sequence ID" value="NZ_BAAASR010000018.1"/>
</dbReference>
<dbReference type="Gene3D" id="1.10.10.10">
    <property type="entry name" value="Winged helix-like DNA-binding domain superfamily/Winged helix DNA-binding domain"/>
    <property type="match status" value="1"/>
</dbReference>
<dbReference type="InterPro" id="IPR039422">
    <property type="entry name" value="MarR/SlyA-like"/>
</dbReference>
<sequence length="147" mass="15829">MTTPARNLPQLLIEAKRWFDEALQESMRAAGEQPVTAAQGAVFATLDDEGTTIAELARRIGVTRQTAHQAVHGLIGMGLLEQIPDPASARNRLIRTTAEGARVHRRALATLDVLEDHLAGRIGRDATTCLREALAAPWGDPPAVRAP</sequence>
<evidence type="ECO:0000259" key="1">
    <source>
        <dbReference type="SMART" id="SM00347"/>
    </source>
</evidence>
<accession>A0ABP5ZK08</accession>
<dbReference type="PANTHER" id="PTHR33164:SF57">
    <property type="entry name" value="MARR-FAMILY TRANSCRIPTIONAL REGULATOR"/>
    <property type="match status" value="1"/>
</dbReference>
<dbReference type="Pfam" id="PF12802">
    <property type="entry name" value="MarR_2"/>
    <property type="match status" value="1"/>
</dbReference>
<name>A0ABP5ZK08_9ACTN</name>
<comment type="caution">
    <text evidence="2">The sequence shown here is derived from an EMBL/GenBank/DDBJ whole genome shotgun (WGS) entry which is preliminary data.</text>
</comment>
<dbReference type="EMBL" id="BAAASR010000018">
    <property type="protein sequence ID" value="GAA2497683.1"/>
    <property type="molecule type" value="Genomic_DNA"/>
</dbReference>
<evidence type="ECO:0000313" key="3">
    <source>
        <dbReference type="Proteomes" id="UP001499942"/>
    </source>
</evidence>
<dbReference type="Proteomes" id="UP001499942">
    <property type="component" value="Unassembled WGS sequence"/>
</dbReference>